<sequence length="503" mass="55668">MAAANRFAFSDNRMSRTELKVASVNGAAINFGSQALKFLMQFCYQILVARLLLPEDFGIVAMAAPLFAFAALFSDFGLTQATVQREEINQEQLSFVFWVNVWLSAAICLTVIALAPAAGAFFREPRVVPIVIGLSATFVIGGLCAQHLALLNRQLLFAKIALVELFSFLVGSVICLLFAWNGSGYWALVYSQIATSLTTLLLAWCFARWVPSRPALQRQNFHLLNFGANITSFNFLNFFARNFDNILIGRYLGEMPLGIYDRAYKLLLLPLSQITTPIAKVALPSLARTLNEPETYRRFYFRMLELIILATYPAVIFAIINSQLLIVTLLGPRWSEVSEVFSILAFGAIFAPISSSTGWLFISQDRTGEMRNWGALSSTLFVASFVCGLPWGIGGVAAFYIGVGTIQGPILWWGATRRGPLSFRQLLEVLWPYFVSATMTSVLEFGLKASLSGTFVTLLLSLVASYVIFLGIVMVFSSSRKGIIELAFEASVMGGRFYRKFAH</sequence>
<evidence type="ECO:0000256" key="2">
    <source>
        <dbReference type="ARBA" id="ARBA00007430"/>
    </source>
</evidence>
<evidence type="ECO:0000313" key="9">
    <source>
        <dbReference type="Proteomes" id="UP001287059"/>
    </source>
</evidence>
<feature type="transmembrane region" description="Helical" evidence="7">
    <location>
        <begin position="185"/>
        <end position="210"/>
    </location>
</feature>
<keyword evidence="4 7" id="KW-0812">Transmembrane</keyword>
<keyword evidence="5 7" id="KW-1133">Transmembrane helix</keyword>
<accession>A0ABU4Y514</accession>
<comment type="subcellular location">
    <subcellularLocation>
        <location evidence="1">Cell membrane</location>
        <topology evidence="1">Multi-pass membrane protein</topology>
    </subcellularLocation>
</comment>
<feature type="transmembrane region" description="Helical" evidence="7">
    <location>
        <begin position="95"/>
        <end position="121"/>
    </location>
</feature>
<feature type="transmembrane region" description="Helical" evidence="7">
    <location>
        <begin position="299"/>
        <end position="320"/>
    </location>
</feature>
<dbReference type="PANTHER" id="PTHR30250">
    <property type="entry name" value="PST FAMILY PREDICTED COLANIC ACID TRANSPORTER"/>
    <property type="match status" value="1"/>
</dbReference>
<dbReference type="Pfam" id="PF13440">
    <property type="entry name" value="Polysacc_synt_3"/>
    <property type="match status" value="1"/>
</dbReference>
<dbReference type="EMBL" id="JAVIIW010000041">
    <property type="protein sequence ID" value="MDX8482026.1"/>
    <property type="molecule type" value="Genomic_DNA"/>
</dbReference>
<evidence type="ECO:0000313" key="8">
    <source>
        <dbReference type="EMBL" id="MDX8482026.1"/>
    </source>
</evidence>
<feature type="transmembrane region" description="Helical" evidence="7">
    <location>
        <begin position="156"/>
        <end position="179"/>
    </location>
</feature>
<evidence type="ECO:0000256" key="4">
    <source>
        <dbReference type="ARBA" id="ARBA00022692"/>
    </source>
</evidence>
<name>A0ABU4Y514_9HYPH</name>
<dbReference type="Proteomes" id="UP001287059">
    <property type="component" value="Unassembled WGS sequence"/>
</dbReference>
<feature type="transmembrane region" description="Helical" evidence="7">
    <location>
        <begin position="57"/>
        <end position="74"/>
    </location>
</feature>
<keyword evidence="3" id="KW-1003">Cell membrane</keyword>
<evidence type="ECO:0000256" key="6">
    <source>
        <dbReference type="ARBA" id="ARBA00023136"/>
    </source>
</evidence>
<evidence type="ECO:0000256" key="7">
    <source>
        <dbReference type="SAM" id="Phobius"/>
    </source>
</evidence>
<feature type="transmembrane region" description="Helical" evidence="7">
    <location>
        <begin position="455"/>
        <end position="476"/>
    </location>
</feature>
<feature type="transmembrane region" description="Helical" evidence="7">
    <location>
        <begin position="373"/>
        <end position="391"/>
    </location>
</feature>
<comment type="caution">
    <text evidence="8">The sequence shown here is derived from an EMBL/GenBank/DDBJ whole genome shotgun (WGS) entry which is preliminary data.</text>
</comment>
<dbReference type="InterPro" id="IPR050833">
    <property type="entry name" value="Poly_Biosynth_Transport"/>
</dbReference>
<dbReference type="PANTHER" id="PTHR30250:SF10">
    <property type="entry name" value="LIPOPOLYSACCHARIDE BIOSYNTHESIS PROTEIN WZXC"/>
    <property type="match status" value="1"/>
</dbReference>
<proteinExistence type="inferred from homology"/>
<feature type="transmembrane region" description="Helical" evidence="7">
    <location>
        <begin position="127"/>
        <end position="149"/>
    </location>
</feature>
<keyword evidence="6 7" id="KW-0472">Membrane</keyword>
<protein>
    <submittedName>
        <fullName evidence="8">Lipopolysaccharide biosynthesis protein</fullName>
    </submittedName>
</protein>
<dbReference type="RefSeq" id="WP_320290169.1">
    <property type="nucleotide sequence ID" value="NZ_JAVIIW010000041.1"/>
</dbReference>
<evidence type="ECO:0000256" key="3">
    <source>
        <dbReference type="ARBA" id="ARBA00022475"/>
    </source>
</evidence>
<feature type="transmembrane region" description="Helical" evidence="7">
    <location>
        <begin position="340"/>
        <end position="361"/>
    </location>
</feature>
<gene>
    <name evidence="8" type="ORF">RFN28_26710</name>
</gene>
<organism evidence="8 9">
    <name type="scientific">Mesorhizobium album</name>
    <dbReference type="NCBI Taxonomy" id="3072314"/>
    <lineage>
        <taxon>Bacteria</taxon>
        <taxon>Pseudomonadati</taxon>
        <taxon>Pseudomonadota</taxon>
        <taxon>Alphaproteobacteria</taxon>
        <taxon>Hyphomicrobiales</taxon>
        <taxon>Phyllobacteriaceae</taxon>
        <taxon>Mesorhizobium</taxon>
    </lineage>
</organism>
<dbReference type="CDD" id="cd13127">
    <property type="entry name" value="MATE_tuaB_like"/>
    <property type="match status" value="1"/>
</dbReference>
<keyword evidence="9" id="KW-1185">Reference proteome</keyword>
<evidence type="ECO:0000256" key="1">
    <source>
        <dbReference type="ARBA" id="ARBA00004651"/>
    </source>
</evidence>
<evidence type="ECO:0000256" key="5">
    <source>
        <dbReference type="ARBA" id="ARBA00022989"/>
    </source>
</evidence>
<reference evidence="8 9" key="1">
    <citation type="submission" date="2023-08" db="EMBL/GenBank/DDBJ databases">
        <title>Implementing the SeqCode for naming new Mesorhizobium species isolated from Vachellia karroo root nodules.</title>
        <authorList>
            <person name="Van Lill M."/>
        </authorList>
    </citation>
    <scope>NUCLEOTIDE SEQUENCE [LARGE SCALE GENOMIC DNA]</scope>
    <source>
        <strain evidence="8 9">VK24D</strain>
    </source>
</reference>
<comment type="similarity">
    <text evidence="2">Belongs to the polysaccharide synthase family.</text>
</comment>